<evidence type="ECO:0000313" key="3">
    <source>
        <dbReference type="Proteomes" id="UP000236500"/>
    </source>
</evidence>
<keyword evidence="3" id="KW-1185">Reference proteome</keyword>
<name>A0ABX4XMJ3_9LIST</name>
<comment type="caution">
    <text evidence="2">The sequence shown here is derived from an EMBL/GenBank/DDBJ whole genome shotgun (WGS) entry which is preliminary data.</text>
</comment>
<accession>A0ABX4XMJ3</accession>
<keyword evidence="1" id="KW-0812">Transmembrane</keyword>
<gene>
    <name evidence="2" type="ORF">BMT55_11530</name>
</gene>
<dbReference type="Proteomes" id="UP000236500">
    <property type="component" value="Unassembled WGS sequence"/>
</dbReference>
<evidence type="ECO:0000313" key="2">
    <source>
        <dbReference type="EMBL" id="PNP90606.1"/>
    </source>
</evidence>
<evidence type="ECO:0000256" key="1">
    <source>
        <dbReference type="SAM" id="Phobius"/>
    </source>
</evidence>
<feature type="transmembrane region" description="Helical" evidence="1">
    <location>
        <begin position="6"/>
        <end position="22"/>
    </location>
</feature>
<dbReference type="EMBL" id="MPDH01000014">
    <property type="protein sequence ID" value="PNP90606.1"/>
    <property type="molecule type" value="Genomic_DNA"/>
</dbReference>
<organism evidence="2 3">
    <name type="scientific">Listeria newyorkensis</name>
    <dbReference type="NCBI Taxonomy" id="1497681"/>
    <lineage>
        <taxon>Bacteria</taxon>
        <taxon>Bacillati</taxon>
        <taxon>Bacillota</taxon>
        <taxon>Bacilli</taxon>
        <taxon>Bacillales</taxon>
        <taxon>Listeriaceae</taxon>
        <taxon>Listeria</taxon>
    </lineage>
</organism>
<sequence>MLGDTLTIIIFVAFLLWFWYWSNKQTKELFQKKVDDDEKINYEECGVMTYMDNSTASDYLCIKCSEWQKNKANFIKDYFGVGKIVDYDKAKFKVKSIQRYPELQDVDKDGKETFYNDRFIYKAKVELYEDKVHTITNNFNNNNVGGNFNIDQSINHNETIYNMIDELLEFEEEVTPEDNDFLELLKYKLKEGEANKRDIERAIDKVNKYVPVISVATSIVNLLLTFYTK</sequence>
<protein>
    <submittedName>
        <fullName evidence="2">Uncharacterized protein</fullName>
    </submittedName>
</protein>
<keyword evidence="1" id="KW-1133">Transmembrane helix</keyword>
<keyword evidence="1" id="KW-0472">Membrane</keyword>
<proteinExistence type="predicted"/>
<reference evidence="2 3" key="1">
    <citation type="submission" date="2016-11" db="EMBL/GenBank/DDBJ databases">
        <title>Whole Genome Sequence of Listeria newyorkensis.</title>
        <authorList>
            <person name="Frink S."/>
            <person name="Morales C."/>
            <person name="Kiang D."/>
        </authorList>
    </citation>
    <scope>NUCLEOTIDE SEQUENCE [LARGE SCALE GENOMIC DNA]</scope>
    <source>
        <strain evidence="2 3">F1604011-044</strain>
    </source>
</reference>
<feature type="transmembrane region" description="Helical" evidence="1">
    <location>
        <begin position="209"/>
        <end position="227"/>
    </location>
</feature>